<dbReference type="RefSeq" id="WP_273741130.1">
    <property type="nucleotide sequence ID" value="NZ_JAQIVI010000533.1"/>
</dbReference>
<proteinExistence type="predicted"/>
<dbReference type="EMBL" id="JBHSWV010000533">
    <property type="protein sequence ID" value="MFC6768339.1"/>
    <property type="molecule type" value="Genomic_DNA"/>
</dbReference>
<evidence type="ECO:0000313" key="2">
    <source>
        <dbReference type="Proteomes" id="UP001596383"/>
    </source>
</evidence>
<evidence type="ECO:0000313" key="1">
    <source>
        <dbReference type="EMBL" id="MFC6768339.1"/>
    </source>
</evidence>
<comment type="caution">
    <text evidence="1">The sequence shown here is derived from an EMBL/GenBank/DDBJ whole genome shotgun (WGS) entry which is preliminary data.</text>
</comment>
<sequence>MNGSTLQRREVLLAVSGAYVTFAGCTTSEATISGYGTTYGRGYGGE</sequence>
<protein>
    <submittedName>
        <fullName evidence="1">Uncharacterized protein</fullName>
    </submittedName>
</protein>
<organism evidence="1 2">
    <name type="scientific">Natrinema soli</name>
    <dbReference type="NCBI Taxonomy" id="1930624"/>
    <lineage>
        <taxon>Archaea</taxon>
        <taxon>Methanobacteriati</taxon>
        <taxon>Methanobacteriota</taxon>
        <taxon>Stenosarchaea group</taxon>
        <taxon>Halobacteria</taxon>
        <taxon>Halobacteriales</taxon>
        <taxon>Natrialbaceae</taxon>
        <taxon>Natrinema</taxon>
    </lineage>
</organism>
<dbReference type="Proteomes" id="UP001596383">
    <property type="component" value="Unassembled WGS sequence"/>
</dbReference>
<keyword evidence="2" id="KW-1185">Reference proteome</keyword>
<accession>A0ABD5STJ8</accession>
<gene>
    <name evidence="1" type="ORF">ACFQE6_26050</name>
</gene>
<name>A0ABD5STJ8_9EURY</name>
<reference evidence="1 2" key="1">
    <citation type="journal article" date="2019" name="Int. J. Syst. Evol. Microbiol.">
        <title>The Global Catalogue of Microorganisms (GCM) 10K type strain sequencing project: providing services to taxonomists for standard genome sequencing and annotation.</title>
        <authorList>
            <consortium name="The Broad Institute Genomics Platform"/>
            <consortium name="The Broad Institute Genome Sequencing Center for Infectious Disease"/>
            <person name="Wu L."/>
            <person name="Ma J."/>
        </authorList>
    </citation>
    <scope>NUCLEOTIDE SEQUENCE [LARGE SCALE GENOMIC DNA]</scope>
    <source>
        <strain evidence="1 2">LMG 29247</strain>
    </source>
</reference>
<dbReference type="AlphaFoldDB" id="A0ABD5STJ8"/>